<evidence type="ECO:0000256" key="3">
    <source>
        <dbReference type="ARBA" id="ARBA00023014"/>
    </source>
</evidence>
<dbReference type="GO" id="GO:0003824">
    <property type="term" value="F:catalytic activity"/>
    <property type="evidence" value="ECO:0007669"/>
    <property type="project" value="InterPro"/>
</dbReference>
<dbReference type="SUPFAM" id="SSF102114">
    <property type="entry name" value="Radical SAM enzymes"/>
    <property type="match status" value="1"/>
</dbReference>
<evidence type="ECO:0000256" key="1">
    <source>
        <dbReference type="ARBA" id="ARBA00022723"/>
    </source>
</evidence>
<dbReference type="SFLD" id="SFLDG01084">
    <property type="entry name" value="Uncharacterised_Radical_SAM_Su"/>
    <property type="match status" value="1"/>
</dbReference>
<dbReference type="InterPro" id="IPR007197">
    <property type="entry name" value="rSAM"/>
</dbReference>
<dbReference type="EMBL" id="JAAVJF010000003">
    <property type="protein sequence ID" value="NYR15868.1"/>
    <property type="molecule type" value="Genomic_DNA"/>
</dbReference>
<dbReference type="Proteomes" id="UP000554766">
    <property type="component" value="Unassembled WGS sequence"/>
</dbReference>
<dbReference type="AlphaFoldDB" id="A0A7L4PAB2"/>
<keyword evidence="2" id="KW-0408">Iron</keyword>
<dbReference type="GO" id="GO:0046872">
    <property type="term" value="F:metal ion binding"/>
    <property type="evidence" value="ECO:0007669"/>
    <property type="project" value="UniProtKB-KW"/>
</dbReference>
<comment type="caution">
    <text evidence="5">The sequence shown here is derived from an EMBL/GenBank/DDBJ whole genome shotgun (WGS) entry which is preliminary data.</text>
</comment>
<dbReference type="Pfam" id="PF04055">
    <property type="entry name" value="Radical_SAM"/>
    <property type="match status" value="1"/>
</dbReference>
<dbReference type="PANTHER" id="PTHR43432">
    <property type="entry name" value="SLR0285 PROTEIN"/>
    <property type="match status" value="1"/>
</dbReference>
<protein>
    <submittedName>
        <fullName evidence="5">Radical SAM protein</fullName>
    </submittedName>
</protein>
<evidence type="ECO:0000259" key="4">
    <source>
        <dbReference type="PROSITE" id="PS51918"/>
    </source>
</evidence>
<gene>
    <name evidence="5" type="ORF">HC235_07955</name>
</gene>
<dbReference type="InterPro" id="IPR058240">
    <property type="entry name" value="rSAM_sf"/>
</dbReference>
<keyword evidence="1" id="KW-0479">Metal-binding</keyword>
<evidence type="ECO:0000313" key="6">
    <source>
        <dbReference type="Proteomes" id="UP000554766"/>
    </source>
</evidence>
<dbReference type="GO" id="GO:0051536">
    <property type="term" value="F:iron-sulfur cluster binding"/>
    <property type="evidence" value="ECO:0007669"/>
    <property type="project" value="UniProtKB-KW"/>
</dbReference>
<name>A0A7L4PAB2_9CREN</name>
<evidence type="ECO:0000313" key="5">
    <source>
        <dbReference type="EMBL" id="NYR15868.1"/>
    </source>
</evidence>
<organism evidence="5 6">
    <name type="scientific">Pyrobaculum arsenaticum</name>
    <dbReference type="NCBI Taxonomy" id="121277"/>
    <lineage>
        <taxon>Archaea</taxon>
        <taxon>Thermoproteota</taxon>
        <taxon>Thermoprotei</taxon>
        <taxon>Thermoproteales</taxon>
        <taxon>Thermoproteaceae</taxon>
        <taxon>Pyrobaculum</taxon>
    </lineage>
</organism>
<keyword evidence="3" id="KW-0411">Iron-sulfur</keyword>
<proteinExistence type="predicted"/>
<dbReference type="CDD" id="cd01335">
    <property type="entry name" value="Radical_SAM"/>
    <property type="match status" value="1"/>
</dbReference>
<feature type="domain" description="Radical SAM core" evidence="4">
    <location>
        <begin position="19"/>
        <end position="248"/>
    </location>
</feature>
<dbReference type="PROSITE" id="PS51918">
    <property type="entry name" value="RADICAL_SAM"/>
    <property type="match status" value="1"/>
</dbReference>
<accession>A0A7L4PAB2</accession>
<dbReference type="RefSeq" id="WP_011899789.1">
    <property type="nucleotide sequence ID" value="NZ_JAAVJF010000003.1"/>
</dbReference>
<dbReference type="InterPro" id="IPR040086">
    <property type="entry name" value="MJ0683-like"/>
</dbReference>
<keyword evidence="6" id="KW-1185">Reference proteome</keyword>
<evidence type="ECO:0000256" key="2">
    <source>
        <dbReference type="ARBA" id="ARBA00023004"/>
    </source>
</evidence>
<dbReference type="PANTHER" id="PTHR43432:SF3">
    <property type="entry name" value="SLR0285 PROTEIN"/>
    <property type="match status" value="1"/>
</dbReference>
<dbReference type="SFLD" id="SFLDS00029">
    <property type="entry name" value="Radical_SAM"/>
    <property type="match status" value="1"/>
</dbReference>
<reference evidence="5 6" key="1">
    <citation type="journal article" date="2020" name="Nat. Commun.">
        <title>The structures of two archaeal type IV pili illuminate evolutionary relationships.</title>
        <authorList>
            <person name="Wang F."/>
            <person name="Baquero D.P."/>
            <person name="Su Z."/>
            <person name="Beltran L.C."/>
            <person name="Prangishvili D."/>
            <person name="Krupovic M."/>
            <person name="Egelman E.H."/>
        </authorList>
    </citation>
    <scope>NUCLEOTIDE SEQUENCE [LARGE SCALE GENOMIC DNA]</scope>
    <source>
        <strain evidence="5 6">2GA</strain>
    </source>
</reference>
<sequence length="301" mass="33954">MRVSLNVVRPFDPWGNPLCRCPFKYGLNPYTGCGHRCLYCYITSYIPNAFSPRPKEDLIDKVRRDLEKIPRGAVVSLSNSSDPYTPPEAQLGLTRRVLQMLLERGYKVLIVTKSPLVLRDLDVLQRHLGRVAVQITITTLREDLAAVLEPGAPRPVGRLEAVRRLSEAGIPVTVRLDPIIPLLNDDGENIEGVVSKAAEAGARHLVASTYKAKRDNFARLAKAFPDKAPTWRRMYFEEGQYLHGQWYAPKEYRIKVLTRAAEAARRHSLQFNICREEFADLETPGAYCDGSHMLGEASQRI</sequence>
<dbReference type="GeneID" id="5055437"/>
<dbReference type="OMA" id="TGCDHAC"/>
<dbReference type="Gene3D" id="3.80.30.30">
    <property type="match status" value="1"/>
</dbReference>